<name>X1K6I0_9ZZZZ</name>
<dbReference type="InterPro" id="IPR000504">
    <property type="entry name" value="RRM_dom"/>
</dbReference>
<accession>X1K6I0</accession>
<dbReference type="AlphaFoldDB" id="X1K6I0"/>
<evidence type="ECO:0000313" key="4">
    <source>
        <dbReference type="EMBL" id="GAI02617.1"/>
    </source>
</evidence>
<feature type="compositionally biased region" description="Basic and acidic residues" evidence="2">
    <location>
        <begin position="27"/>
        <end position="47"/>
    </location>
</feature>
<dbReference type="InterPro" id="IPR035979">
    <property type="entry name" value="RBD_domain_sf"/>
</dbReference>
<feature type="non-terminal residue" evidence="4">
    <location>
        <position position="1"/>
    </location>
</feature>
<dbReference type="Pfam" id="PF00076">
    <property type="entry name" value="RRM_1"/>
    <property type="match status" value="1"/>
</dbReference>
<feature type="domain" description="RRM" evidence="3">
    <location>
        <begin position="1"/>
        <end position="41"/>
    </location>
</feature>
<gene>
    <name evidence="4" type="ORF">S06H3_18837</name>
</gene>
<keyword evidence="1" id="KW-0694">RNA-binding</keyword>
<evidence type="ECO:0000256" key="1">
    <source>
        <dbReference type="ARBA" id="ARBA00022884"/>
    </source>
</evidence>
<dbReference type="PANTHER" id="PTHR48025">
    <property type="entry name" value="OS02G0815200 PROTEIN"/>
    <property type="match status" value="1"/>
</dbReference>
<dbReference type="PANTHER" id="PTHR48025:SF1">
    <property type="entry name" value="RRM DOMAIN-CONTAINING PROTEIN"/>
    <property type="match status" value="1"/>
</dbReference>
<sequence>GRSKGFGFVEMPGKDEAQSAINELNDTELKGRTLKVNEARPRSEGHRGGGRQGGRRRSY</sequence>
<dbReference type="InterPro" id="IPR012677">
    <property type="entry name" value="Nucleotide-bd_a/b_plait_sf"/>
</dbReference>
<comment type="caution">
    <text evidence="4">The sequence shown here is derived from an EMBL/GenBank/DDBJ whole genome shotgun (WGS) entry which is preliminary data.</text>
</comment>
<dbReference type="PROSITE" id="PS50102">
    <property type="entry name" value="RRM"/>
    <property type="match status" value="1"/>
</dbReference>
<reference evidence="4" key="1">
    <citation type="journal article" date="2014" name="Front. Microbiol.">
        <title>High frequency of phylogenetically diverse reductive dehalogenase-homologous genes in deep subseafloor sedimentary metagenomes.</title>
        <authorList>
            <person name="Kawai M."/>
            <person name="Futagami T."/>
            <person name="Toyoda A."/>
            <person name="Takaki Y."/>
            <person name="Nishi S."/>
            <person name="Hori S."/>
            <person name="Arai W."/>
            <person name="Tsubouchi T."/>
            <person name="Morono Y."/>
            <person name="Uchiyama I."/>
            <person name="Ito T."/>
            <person name="Fujiyama A."/>
            <person name="Inagaki F."/>
            <person name="Takami H."/>
        </authorList>
    </citation>
    <scope>NUCLEOTIDE SEQUENCE</scope>
    <source>
        <strain evidence="4">Expedition CK06-06</strain>
    </source>
</reference>
<feature type="region of interest" description="Disordered" evidence="2">
    <location>
        <begin position="23"/>
        <end position="59"/>
    </location>
</feature>
<dbReference type="InterPro" id="IPR050502">
    <property type="entry name" value="Euk_RNA-bind_prot"/>
</dbReference>
<evidence type="ECO:0000259" key="3">
    <source>
        <dbReference type="PROSITE" id="PS50102"/>
    </source>
</evidence>
<protein>
    <recommendedName>
        <fullName evidence="3">RRM domain-containing protein</fullName>
    </recommendedName>
</protein>
<dbReference type="EMBL" id="BARV01009573">
    <property type="protein sequence ID" value="GAI02617.1"/>
    <property type="molecule type" value="Genomic_DNA"/>
</dbReference>
<dbReference type="GO" id="GO:0003723">
    <property type="term" value="F:RNA binding"/>
    <property type="evidence" value="ECO:0007669"/>
    <property type="project" value="UniProtKB-KW"/>
</dbReference>
<proteinExistence type="predicted"/>
<dbReference type="Gene3D" id="3.30.70.330">
    <property type="match status" value="1"/>
</dbReference>
<dbReference type="SUPFAM" id="SSF54928">
    <property type="entry name" value="RNA-binding domain, RBD"/>
    <property type="match status" value="1"/>
</dbReference>
<organism evidence="4">
    <name type="scientific">marine sediment metagenome</name>
    <dbReference type="NCBI Taxonomy" id="412755"/>
    <lineage>
        <taxon>unclassified sequences</taxon>
        <taxon>metagenomes</taxon>
        <taxon>ecological metagenomes</taxon>
    </lineage>
</organism>
<evidence type="ECO:0000256" key="2">
    <source>
        <dbReference type="SAM" id="MobiDB-lite"/>
    </source>
</evidence>